<dbReference type="PANTHER" id="PTHR36565">
    <property type="entry name" value="UPF0332 PROTEIN TM_1000"/>
    <property type="match status" value="1"/>
</dbReference>
<gene>
    <name evidence="3" type="ORF">RCIX1534</name>
</gene>
<keyword evidence="4" id="KW-1185">Reference proteome</keyword>
<dbReference type="InterPro" id="IPR007842">
    <property type="entry name" value="HEPN_dom"/>
</dbReference>
<protein>
    <recommendedName>
        <fullName evidence="2">HEPN domain-containing protein</fullName>
    </recommendedName>
</protein>
<evidence type="ECO:0000313" key="4">
    <source>
        <dbReference type="Proteomes" id="UP000000663"/>
    </source>
</evidence>
<name>Q0W4A3_METAR</name>
<evidence type="ECO:0000256" key="1">
    <source>
        <dbReference type="ARBA" id="ARBA00038248"/>
    </source>
</evidence>
<accession>Q0W4A3</accession>
<reference evidence="3 4" key="1">
    <citation type="journal article" date="2006" name="Science">
        <title>Genome of rice cluster I archaea -- the key methane producers in the rice rhizosphere.</title>
        <authorList>
            <person name="Erkel C."/>
            <person name="Kube M."/>
            <person name="Reinhardt R."/>
            <person name="Liesack W."/>
        </authorList>
    </citation>
    <scope>NUCLEOTIDE SEQUENCE [LARGE SCALE GENOMIC DNA]</scope>
    <source>
        <strain evidence="4">DSM 22066 / NBRC 105507 / MRE50</strain>
    </source>
</reference>
<dbReference type="AlphaFoldDB" id="Q0W4A3"/>
<dbReference type="PANTHER" id="PTHR36565:SF5">
    <property type="entry name" value="TOXIN MJ0605-RELATED"/>
    <property type="match status" value="1"/>
</dbReference>
<dbReference type="PATRIC" id="fig|351160.9.peg.1484"/>
<dbReference type="GeneID" id="5142854"/>
<dbReference type="EMBL" id="AM114193">
    <property type="protein sequence ID" value="CAJ36790.1"/>
    <property type="molecule type" value="Genomic_DNA"/>
</dbReference>
<sequence length="136" mass="15228">MRTLDDCYKKGLKLIDSDAVSARNCLISAASHLDDAEASFNIKRYRLTLTSSYEAMFHAAKALLFMDGVKEHSHICVPVYLREAHPDLEEYANTLDAYRLFREKATYGFGVNVSGIEAKAALENAKLIIEKIQALI</sequence>
<organism evidence="3 4">
    <name type="scientific">Methanocella arvoryzae (strain DSM 22066 / NBRC 105507 / MRE50)</name>
    <dbReference type="NCBI Taxonomy" id="351160"/>
    <lineage>
        <taxon>Archaea</taxon>
        <taxon>Methanobacteriati</taxon>
        <taxon>Methanobacteriota</taxon>
        <taxon>Stenosarchaea group</taxon>
        <taxon>Methanomicrobia</taxon>
        <taxon>Methanocellales</taxon>
        <taxon>Methanocellaceae</taxon>
        <taxon>Methanocella</taxon>
    </lineage>
</organism>
<dbReference type="Pfam" id="PF05168">
    <property type="entry name" value="HEPN"/>
    <property type="match status" value="1"/>
</dbReference>
<evidence type="ECO:0000313" key="3">
    <source>
        <dbReference type="EMBL" id="CAJ36790.1"/>
    </source>
</evidence>
<dbReference type="KEGG" id="rci:RCIX1534"/>
<dbReference type="InterPro" id="IPR052226">
    <property type="entry name" value="UPF0332_toxin"/>
</dbReference>
<proteinExistence type="inferred from homology"/>
<evidence type="ECO:0000259" key="2">
    <source>
        <dbReference type="Pfam" id="PF05168"/>
    </source>
</evidence>
<feature type="domain" description="HEPN" evidence="2">
    <location>
        <begin position="26"/>
        <end position="132"/>
    </location>
</feature>
<dbReference type="RefSeq" id="WP_012035767.1">
    <property type="nucleotide sequence ID" value="NC_009464.1"/>
</dbReference>
<dbReference type="eggNOG" id="arCOG02123">
    <property type="taxonomic scope" value="Archaea"/>
</dbReference>
<comment type="similarity">
    <text evidence="1">Belongs to the UPF0332 family.</text>
</comment>
<dbReference type="Gene3D" id="1.20.120.330">
    <property type="entry name" value="Nucleotidyltransferases domain 2"/>
    <property type="match status" value="1"/>
</dbReference>
<dbReference type="Proteomes" id="UP000000663">
    <property type="component" value="Chromosome"/>
</dbReference>